<evidence type="ECO:0000313" key="2">
    <source>
        <dbReference type="Proteomes" id="UP000000686"/>
    </source>
</evidence>
<dbReference type="RefSeq" id="WP_013789259.1">
    <property type="nucleotide sequence ID" value="NC_015556.1"/>
</dbReference>
<dbReference type="eggNOG" id="ENOG5033AFP">
    <property type="taxonomic scope" value="Bacteria"/>
</dbReference>
<dbReference type="STRING" id="743720.Psefu_0130"/>
<reference evidence="1 2" key="1">
    <citation type="submission" date="2011-04" db="EMBL/GenBank/DDBJ databases">
        <title>Complete sequence of Pseudomonas fulva 12-X.</title>
        <authorList>
            <consortium name="US DOE Joint Genome Institute"/>
            <person name="Lucas S."/>
            <person name="Han J."/>
            <person name="Lapidus A."/>
            <person name="Cheng J.-F."/>
            <person name="Goodwin L."/>
            <person name="Pitluck S."/>
            <person name="Peters L."/>
            <person name="Mikhailova N."/>
            <person name="Pagani I."/>
            <person name="Davenport K."/>
            <person name="Han C."/>
            <person name="Tapia R."/>
            <person name="Land M."/>
            <person name="Hauser L."/>
            <person name="Kyrpides N."/>
            <person name="Ivanova N."/>
            <person name="Pagani I."/>
            <person name="Lcollab F.I."/>
            <person name="Woyke T."/>
        </authorList>
    </citation>
    <scope>NUCLEOTIDE SEQUENCE [LARGE SCALE GENOMIC DNA]</scope>
    <source>
        <strain evidence="2">12-X</strain>
    </source>
</reference>
<organism evidence="1 2">
    <name type="scientific">Pseudomonas fulva (strain 12-X)</name>
    <dbReference type="NCBI Taxonomy" id="743720"/>
    <lineage>
        <taxon>Bacteria</taxon>
        <taxon>Pseudomonadati</taxon>
        <taxon>Pseudomonadota</taxon>
        <taxon>Gammaproteobacteria</taxon>
        <taxon>Pseudomonadales</taxon>
        <taxon>Pseudomonadaceae</taxon>
        <taxon>Pseudomonas</taxon>
    </lineage>
</organism>
<dbReference type="KEGG" id="pfv:Psefu_0130"/>
<gene>
    <name evidence="1" type="ordered locus">Psefu_0130</name>
</gene>
<protein>
    <submittedName>
        <fullName evidence="1">Uncharacterized protein</fullName>
    </submittedName>
</protein>
<accession>F6ADH5</accession>
<dbReference type="AlphaFoldDB" id="F6ADH5"/>
<sequence length="109" mass="12297">MKVIDHQPHAWLLLEDESGLLIDVECHNGAVSCSVLIRLNEEELAEYRDGGHAYLNRLAEAIHYSAPILAISNSPYKPRKLRGYQDQVLEAIRQWQAQDQSGGTATRQD</sequence>
<keyword evidence="2" id="KW-1185">Reference proteome</keyword>
<dbReference type="EMBL" id="CP002727">
    <property type="protein sequence ID" value="AEF20116.1"/>
    <property type="molecule type" value="Genomic_DNA"/>
</dbReference>
<evidence type="ECO:0000313" key="1">
    <source>
        <dbReference type="EMBL" id="AEF20116.1"/>
    </source>
</evidence>
<dbReference type="HOGENOM" id="CLU_156641_1_0_6"/>
<dbReference type="OrthoDB" id="1271623at2"/>
<proteinExistence type="predicted"/>
<name>F6ADH5_PSEF1</name>
<dbReference type="Proteomes" id="UP000000686">
    <property type="component" value="Chromosome"/>
</dbReference>